<evidence type="ECO:0000313" key="2">
    <source>
        <dbReference type="Proteomes" id="UP000789860"/>
    </source>
</evidence>
<reference evidence="1" key="1">
    <citation type="submission" date="2021-06" db="EMBL/GenBank/DDBJ databases">
        <authorList>
            <person name="Kallberg Y."/>
            <person name="Tangrot J."/>
            <person name="Rosling A."/>
        </authorList>
    </citation>
    <scope>NUCLEOTIDE SEQUENCE</scope>
    <source>
        <strain evidence="1">AU212A</strain>
    </source>
</reference>
<dbReference type="Proteomes" id="UP000789860">
    <property type="component" value="Unassembled WGS sequence"/>
</dbReference>
<sequence length="71" mass="8336">TVHKITRKLEIQNNEHILNIINIFKTRLTNDNLIAIQAYIAHNITKNLYQKIWVIRCQSQHSSSSQPEPIE</sequence>
<name>A0ACA9NS68_9GLOM</name>
<comment type="caution">
    <text evidence="1">The sequence shown here is derived from an EMBL/GenBank/DDBJ whole genome shotgun (WGS) entry which is preliminary data.</text>
</comment>
<evidence type="ECO:0000313" key="1">
    <source>
        <dbReference type="EMBL" id="CAG8665306.1"/>
    </source>
</evidence>
<dbReference type="EMBL" id="CAJVPM010027203">
    <property type="protein sequence ID" value="CAG8665306.1"/>
    <property type="molecule type" value="Genomic_DNA"/>
</dbReference>
<feature type="non-terminal residue" evidence="1">
    <location>
        <position position="71"/>
    </location>
</feature>
<protein>
    <submittedName>
        <fullName evidence="1">11500_t:CDS:1</fullName>
    </submittedName>
</protein>
<organism evidence="1 2">
    <name type="scientific">Scutellospora calospora</name>
    <dbReference type="NCBI Taxonomy" id="85575"/>
    <lineage>
        <taxon>Eukaryota</taxon>
        <taxon>Fungi</taxon>
        <taxon>Fungi incertae sedis</taxon>
        <taxon>Mucoromycota</taxon>
        <taxon>Glomeromycotina</taxon>
        <taxon>Glomeromycetes</taxon>
        <taxon>Diversisporales</taxon>
        <taxon>Gigasporaceae</taxon>
        <taxon>Scutellospora</taxon>
    </lineage>
</organism>
<feature type="non-terminal residue" evidence="1">
    <location>
        <position position="1"/>
    </location>
</feature>
<proteinExistence type="predicted"/>
<keyword evidence="2" id="KW-1185">Reference proteome</keyword>
<accession>A0ACA9NS68</accession>
<gene>
    <name evidence="1" type="ORF">SCALOS_LOCUS9182</name>
</gene>